<dbReference type="Pfam" id="PF00392">
    <property type="entry name" value="GntR"/>
    <property type="match status" value="1"/>
</dbReference>
<dbReference type="EMBL" id="CYGX02000023">
    <property type="protein sequence ID" value="SIT39809.1"/>
    <property type="molecule type" value="Genomic_DNA"/>
</dbReference>
<feature type="domain" description="GntR C-terminal" evidence="4">
    <location>
        <begin position="91"/>
        <end position="214"/>
    </location>
</feature>
<dbReference type="STRING" id="1247936.BN2475_230010"/>
<dbReference type="InterPro" id="IPR000524">
    <property type="entry name" value="Tscrpt_reg_HTH_GntR"/>
</dbReference>
<evidence type="ECO:0000259" key="4">
    <source>
        <dbReference type="SMART" id="SM00895"/>
    </source>
</evidence>
<name>A0A1N7RXN1_9BURK</name>
<organism evidence="5 6">
    <name type="scientific">Paraburkholderia ribeironis</name>
    <dbReference type="NCBI Taxonomy" id="1247936"/>
    <lineage>
        <taxon>Bacteria</taxon>
        <taxon>Pseudomonadati</taxon>
        <taxon>Pseudomonadota</taxon>
        <taxon>Betaproteobacteria</taxon>
        <taxon>Burkholderiales</taxon>
        <taxon>Burkholderiaceae</taxon>
        <taxon>Paraburkholderia</taxon>
    </lineage>
</organism>
<evidence type="ECO:0000256" key="2">
    <source>
        <dbReference type="ARBA" id="ARBA00023125"/>
    </source>
</evidence>
<dbReference type="Proteomes" id="UP000187012">
    <property type="component" value="Unassembled WGS sequence"/>
</dbReference>
<dbReference type="RefSeq" id="WP_094779597.1">
    <property type="nucleotide sequence ID" value="NZ_CYGX02000023.1"/>
</dbReference>
<keyword evidence="2" id="KW-0238">DNA-binding</keyword>
<dbReference type="PANTHER" id="PTHR43537">
    <property type="entry name" value="TRANSCRIPTIONAL REGULATOR, GNTR FAMILY"/>
    <property type="match status" value="1"/>
</dbReference>
<dbReference type="Gene3D" id="1.10.10.10">
    <property type="entry name" value="Winged helix-like DNA-binding domain superfamily/Winged helix DNA-binding domain"/>
    <property type="match status" value="1"/>
</dbReference>
<keyword evidence="1" id="KW-0805">Transcription regulation</keyword>
<protein>
    <submittedName>
        <fullName evidence="5">Transcriptional regulator</fullName>
    </submittedName>
</protein>
<dbReference type="SUPFAM" id="SSF48008">
    <property type="entry name" value="GntR ligand-binding domain-like"/>
    <property type="match status" value="1"/>
</dbReference>
<dbReference type="GO" id="GO:0003700">
    <property type="term" value="F:DNA-binding transcription factor activity"/>
    <property type="evidence" value="ECO:0007669"/>
    <property type="project" value="InterPro"/>
</dbReference>
<gene>
    <name evidence="5" type="ORF">BN2475_230010</name>
</gene>
<dbReference type="GO" id="GO:0003677">
    <property type="term" value="F:DNA binding"/>
    <property type="evidence" value="ECO:0007669"/>
    <property type="project" value="UniProtKB-KW"/>
</dbReference>
<proteinExistence type="predicted"/>
<accession>A0A1N7RXN1</accession>
<dbReference type="InterPro" id="IPR011711">
    <property type="entry name" value="GntR_C"/>
</dbReference>
<dbReference type="Gene3D" id="1.20.120.530">
    <property type="entry name" value="GntR ligand-binding domain-like"/>
    <property type="match status" value="1"/>
</dbReference>
<reference evidence="5 6" key="1">
    <citation type="submission" date="2016-12" db="EMBL/GenBank/DDBJ databases">
        <authorList>
            <person name="Song W.-J."/>
            <person name="Kurnit D.M."/>
        </authorList>
    </citation>
    <scope>NUCLEOTIDE SEQUENCE [LARGE SCALE GENOMIC DNA]</scope>
    <source>
        <strain evidence="5 6">STM7296</strain>
    </source>
</reference>
<dbReference type="InterPro" id="IPR036390">
    <property type="entry name" value="WH_DNA-bd_sf"/>
</dbReference>
<dbReference type="SMART" id="SM00895">
    <property type="entry name" value="FCD"/>
    <property type="match status" value="1"/>
</dbReference>
<sequence length="236" mass="26474">MTTQTSDLPEFEARRRSSDLEYIYDALKQSFMIGEFVPGQRVTLPVLASAFGTSQMPIREATNRLVVARALEALPRRSLRVPQVTTERLDALLPLRLQLEGEATRLATRPGSKGLAVQLKKINDEMYGKAALKDVKSFLRLNQRFHFTVYENCGNHDLVDLIELLWMRYGPLMNVVHNGVLSDTGKNRHLELIAAIKEEDPKKASAAIRADIAEAAAKIREVIAAQTTRMEEGVME</sequence>
<dbReference type="InterPro" id="IPR036388">
    <property type="entry name" value="WH-like_DNA-bd_sf"/>
</dbReference>
<dbReference type="SUPFAM" id="SSF46785">
    <property type="entry name" value="Winged helix' DNA-binding domain"/>
    <property type="match status" value="1"/>
</dbReference>
<keyword evidence="6" id="KW-1185">Reference proteome</keyword>
<dbReference type="AlphaFoldDB" id="A0A1N7RXN1"/>
<evidence type="ECO:0000256" key="3">
    <source>
        <dbReference type="ARBA" id="ARBA00023163"/>
    </source>
</evidence>
<evidence type="ECO:0000256" key="1">
    <source>
        <dbReference type="ARBA" id="ARBA00023015"/>
    </source>
</evidence>
<dbReference type="InterPro" id="IPR008920">
    <property type="entry name" value="TF_FadR/GntR_C"/>
</dbReference>
<evidence type="ECO:0000313" key="5">
    <source>
        <dbReference type="EMBL" id="SIT39809.1"/>
    </source>
</evidence>
<dbReference type="Pfam" id="PF07729">
    <property type="entry name" value="FCD"/>
    <property type="match status" value="1"/>
</dbReference>
<dbReference type="OrthoDB" id="7003764at2"/>
<keyword evidence="3" id="KW-0804">Transcription</keyword>
<dbReference type="PANTHER" id="PTHR43537:SF39">
    <property type="entry name" value="HTH-TYPE TRANSCRIPTIONAL REGULATOR MCBR"/>
    <property type="match status" value="1"/>
</dbReference>
<evidence type="ECO:0000313" key="6">
    <source>
        <dbReference type="Proteomes" id="UP000187012"/>
    </source>
</evidence>